<protein>
    <recommendedName>
        <fullName evidence="11">ATP-dependent RNA helicase</fullName>
    </recommendedName>
</protein>
<dbReference type="EMBL" id="JAKCXM010000017">
    <property type="protein sequence ID" value="KAJ0407820.1"/>
    <property type="molecule type" value="Genomic_DNA"/>
</dbReference>
<evidence type="ECO:0000259" key="6">
    <source>
        <dbReference type="PROSITE" id="PS50908"/>
    </source>
</evidence>
<dbReference type="Pfam" id="PF05773">
    <property type="entry name" value="RWD"/>
    <property type="match status" value="1"/>
</dbReference>
<dbReference type="InterPro" id="IPR014001">
    <property type="entry name" value="Helicase_ATP-bd"/>
</dbReference>
<feature type="domain" description="Helicase C-terminal" evidence="8">
    <location>
        <begin position="939"/>
        <end position="1113"/>
    </location>
</feature>
<dbReference type="SMART" id="SM00847">
    <property type="entry name" value="HA2"/>
    <property type="match status" value="1"/>
</dbReference>
<dbReference type="Gene3D" id="1.20.120.1080">
    <property type="match status" value="1"/>
</dbReference>
<evidence type="ECO:0000256" key="5">
    <source>
        <dbReference type="SAM" id="MobiDB-lite"/>
    </source>
</evidence>
<feature type="region of interest" description="Disordered" evidence="5">
    <location>
        <begin position="201"/>
        <end position="225"/>
    </location>
</feature>
<dbReference type="InterPro" id="IPR056890">
    <property type="entry name" value="UBA_DHX29-like"/>
</dbReference>
<dbReference type="SMART" id="SM00487">
    <property type="entry name" value="DEXDc"/>
    <property type="match status" value="1"/>
</dbReference>
<organism evidence="9 10">
    <name type="scientific">Pythium insidiosum</name>
    <name type="common">Pythiosis disease agent</name>
    <dbReference type="NCBI Taxonomy" id="114742"/>
    <lineage>
        <taxon>Eukaryota</taxon>
        <taxon>Sar</taxon>
        <taxon>Stramenopiles</taxon>
        <taxon>Oomycota</taxon>
        <taxon>Peronosporomycetes</taxon>
        <taxon>Pythiales</taxon>
        <taxon>Pythiaceae</taxon>
        <taxon>Pythium</taxon>
    </lineage>
</organism>
<evidence type="ECO:0000313" key="10">
    <source>
        <dbReference type="Proteomes" id="UP001209570"/>
    </source>
</evidence>
<accession>A0AAD5Q9Y9</accession>
<dbReference type="Pfam" id="PF24385">
    <property type="entry name" value="DSRM_DHX29"/>
    <property type="match status" value="1"/>
</dbReference>
<keyword evidence="4" id="KW-0067">ATP-binding</keyword>
<dbReference type="SUPFAM" id="SSF54495">
    <property type="entry name" value="UBC-like"/>
    <property type="match status" value="1"/>
</dbReference>
<dbReference type="InterPro" id="IPR001650">
    <property type="entry name" value="Helicase_C-like"/>
</dbReference>
<dbReference type="PANTHER" id="PTHR18934">
    <property type="entry name" value="ATP-DEPENDENT RNA HELICASE"/>
    <property type="match status" value="1"/>
</dbReference>
<evidence type="ECO:0000256" key="2">
    <source>
        <dbReference type="ARBA" id="ARBA00022801"/>
    </source>
</evidence>
<dbReference type="Pfam" id="PF07717">
    <property type="entry name" value="OB_NTP_bind"/>
    <property type="match status" value="1"/>
</dbReference>
<dbReference type="GO" id="GO:0016787">
    <property type="term" value="F:hydrolase activity"/>
    <property type="evidence" value="ECO:0007669"/>
    <property type="project" value="UniProtKB-KW"/>
</dbReference>
<dbReference type="PROSITE" id="PS50908">
    <property type="entry name" value="RWD"/>
    <property type="match status" value="1"/>
</dbReference>
<sequence>MPAKRQPGHRQRGAGTVTVSRGEIVRQGVTLKEWQRTPMQVLHEYCQSKKRQNPRYVHARAPEGRTRMRCILPDDKSSAKDLAFCPEQSFETVEEAKHCAALLALRHLDPRQPLERKLPDPFRDLWLALTKDDAPAAPAPSEAKKAGARGPKGKRDSAQPISKKLAAAEESSAVAAAAAAEKKVEDPTSAAVEDDGMDLWAAAGPDATADDDKSGKPSLPMELTADRKFASRAEYEKFQLERAKRRNDRQRSRENRERANPIKTVFMSAACREMIEGVLKQLGVVNDKDVAPADAIDDMQEQRTSASATTASDHKALYDRVSRQLASIGFQDKQIQDAFRACGRERVEGDDELMTLILDWLCLHVPEGELPKGFNPEGTQLDAVVVAQPSASTSSPLATVLVQRLMKFGYDRRDAVGLVDQYLASSATLDARDDSPSSAVVFGAVRVAFKELLRHLQLTDAAASTEMDEEERLQSRQDELFALEAIYEDRVSIDTTANGDQWISLQLADNSAQLDVLLAHDSLYPSEFPVLAVSAKATDDAASEIPAPRLLQACATALQTCQSSLGDPMIYDLCVAIEGVLIDASAPSKRIVLLSHDKPSPVAPSSSSSSQPPSTTKTTEKKKQGNSKSTGRSSKKTSSRPTTKPKIDHEQIQRLSDSLLQRRRAKDSDASFQQMQRARRQLPAAAERENVLQYLVHHQVVLVCGQTGCGKTTQVPQFILDDYIDSGRGGECSIICTQPRRIAAIGVATRVAQERCEQIADVVGYQIRMDAKRSAATRLLFCTTGVLLRRLLTDRQLTGITHVIVDEVHERNVDTDFLLSVLRDLLPLRPDLRVILMSATMNAQLFIDYFSVPSRAPCPVLDIPGFTFPVDCHFLEDVVAMTSYEIPKKLLTKGSSAQKSSDGDDSARQKDKRLSELTPQELVERVDDSKIDYELCVHLIRHLVTTAGAQETKKTGAILVFLPGTAEIKRLIDMLSQAKDLGHRVWALPLHGSLSGADQAQVFRSPPAGKIKVIASTNIAETSITINDITAVIDCGKVKEMVYDAQLRRSQLLDCWASQAACDQRKGRAGRVQAGECFRLFSRRRFTAMAPQLAAEIHRVSLEQLCLQIKKLELGSIRSFLAKAIEPPSPTAIDAAVHELLAIAAFQRVESSNEDVRLTPLGSHLAMLPLDARIGKFLIYGSILRCLDPVASIAACISSKTPFVLSLSDPELQQRQAALKKELNGSSKSDHLLLARLLDRYLADAAAQTRPGASQQRAKRAFCKEFGLSYDTMETIVELKAQYLQQLDAIGFYDAARRDELNENATAPRVVKAALCAGLYDNVIHVVYPEQRYFQAAHGVVTEDHDAKQIRYFVRRRDAAAQTSDAPQTNRERVFLHPSSCNFVQSQYDSPWLLYTELVQTSKLFVRESSMVNPYALLLFGGALEVAHEKNLLVLDGWIRFQAVARIGVLIKAMRRQLDALLTRKIADPALDISQSELVTAMSHLLKSEGM</sequence>
<keyword evidence="10" id="KW-1185">Reference proteome</keyword>
<feature type="region of interest" description="Disordered" evidence="5">
    <location>
        <begin position="596"/>
        <end position="654"/>
    </location>
</feature>
<feature type="region of interest" description="Disordered" evidence="5">
    <location>
        <begin position="240"/>
        <end position="260"/>
    </location>
</feature>
<evidence type="ECO:0000256" key="1">
    <source>
        <dbReference type="ARBA" id="ARBA00022741"/>
    </source>
</evidence>
<evidence type="ECO:0000256" key="4">
    <source>
        <dbReference type="ARBA" id="ARBA00022840"/>
    </source>
</evidence>
<evidence type="ECO:0000259" key="7">
    <source>
        <dbReference type="PROSITE" id="PS51192"/>
    </source>
</evidence>
<feature type="region of interest" description="Disordered" evidence="5">
    <location>
        <begin position="133"/>
        <end position="166"/>
    </location>
</feature>
<proteinExistence type="predicted"/>
<feature type="domain" description="RWD" evidence="6">
    <location>
        <begin position="478"/>
        <end position="584"/>
    </location>
</feature>
<dbReference type="GO" id="GO:0003723">
    <property type="term" value="F:RNA binding"/>
    <property type="evidence" value="ECO:0007669"/>
    <property type="project" value="TreeGrafter"/>
</dbReference>
<dbReference type="FunFam" id="3.40.50.300:FF:001214">
    <property type="entry name" value="DExH-box ATP-dependent RNA helicase"/>
    <property type="match status" value="1"/>
</dbReference>
<name>A0AAD5Q9Y9_PYTIN</name>
<feature type="compositionally biased region" description="Low complexity" evidence="5">
    <location>
        <begin position="603"/>
        <end position="617"/>
    </location>
</feature>
<dbReference type="Pfam" id="PF00270">
    <property type="entry name" value="DEAD"/>
    <property type="match status" value="1"/>
</dbReference>
<dbReference type="Gene3D" id="3.30.160.20">
    <property type="match status" value="1"/>
</dbReference>
<dbReference type="Pfam" id="PF00271">
    <property type="entry name" value="Helicase_C"/>
    <property type="match status" value="1"/>
</dbReference>
<dbReference type="SUPFAM" id="SSF52540">
    <property type="entry name" value="P-loop containing nucleoside triphosphate hydrolases"/>
    <property type="match status" value="1"/>
</dbReference>
<keyword evidence="3" id="KW-0347">Helicase</keyword>
<dbReference type="InterPro" id="IPR027417">
    <property type="entry name" value="P-loop_NTPase"/>
</dbReference>
<dbReference type="GO" id="GO:0004386">
    <property type="term" value="F:helicase activity"/>
    <property type="evidence" value="ECO:0007669"/>
    <property type="project" value="UniProtKB-KW"/>
</dbReference>
<dbReference type="InterPro" id="IPR016135">
    <property type="entry name" value="UBQ-conjugating_enzyme/RWD"/>
</dbReference>
<dbReference type="CDD" id="cd17917">
    <property type="entry name" value="DEXHc_RHA-like"/>
    <property type="match status" value="1"/>
</dbReference>
<evidence type="ECO:0000259" key="8">
    <source>
        <dbReference type="PROSITE" id="PS51194"/>
    </source>
</evidence>
<reference evidence="9" key="1">
    <citation type="submission" date="2021-12" db="EMBL/GenBank/DDBJ databases">
        <title>Prjna785345.</title>
        <authorList>
            <person name="Rujirawat T."/>
            <person name="Krajaejun T."/>
        </authorList>
    </citation>
    <scope>NUCLEOTIDE SEQUENCE</scope>
    <source>
        <strain evidence="9">Pi057C3</strain>
    </source>
</reference>
<dbReference type="GO" id="GO:0005524">
    <property type="term" value="F:ATP binding"/>
    <property type="evidence" value="ECO:0007669"/>
    <property type="project" value="UniProtKB-KW"/>
</dbReference>
<dbReference type="InterPro" id="IPR056328">
    <property type="entry name" value="DSRM_DHX29"/>
</dbReference>
<keyword evidence="2" id="KW-0378">Hydrolase</keyword>
<evidence type="ECO:0000313" key="9">
    <source>
        <dbReference type="EMBL" id="KAJ0407820.1"/>
    </source>
</evidence>
<dbReference type="Pfam" id="PF21010">
    <property type="entry name" value="HA2_C"/>
    <property type="match status" value="1"/>
</dbReference>
<dbReference type="InterPro" id="IPR006575">
    <property type="entry name" value="RWD_dom"/>
</dbReference>
<evidence type="ECO:0008006" key="11">
    <source>
        <dbReference type="Google" id="ProtNLM"/>
    </source>
</evidence>
<dbReference type="SUPFAM" id="SSF54768">
    <property type="entry name" value="dsRNA-binding domain-like"/>
    <property type="match status" value="1"/>
</dbReference>
<dbReference type="InterPro" id="IPR059023">
    <property type="entry name" value="RNA_hel_CTD"/>
</dbReference>
<dbReference type="Proteomes" id="UP001209570">
    <property type="component" value="Unassembled WGS sequence"/>
</dbReference>
<comment type="caution">
    <text evidence="9">The sequence shown here is derived from an EMBL/GenBank/DDBJ whole genome shotgun (WGS) entry which is preliminary data.</text>
</comment>
<evidence type="ECO:0000256" key="3">
    <source>
        <dbReference type="ARBA" id="ARBA00022806"/>
    </source>
</evidence>
<dbReference type="InterPro" id="IPR011545">
    <property type="entry name" value="DEAD/DEAH_box_helicase_dom"/>
</dbReference>
<feature type="compositionally biased region" description="Basic and acidic residues" evidence="5">
    <location>
        <begin position="249"/>
        <end position="260"/>
    </location>
</feature>
<dbReference type="Pfam" id="PF26026">
    <property type="entry name" value="RNA_hel_CTD"/>
    <property type="match status" value="1"/>
</dbReference>
<dbReference type="SMART" id="SM00490">
    <property type="entry name" value="HELICc"/>
    <property type="match status" value="1"/>
</dbReference>
<dbReference type="Pfam" id="PF24899">
    <property type="entry name" value="UBA_DHX29"/>
    <property type="match status" value="1"/>
</dbReference>
<dbReference type="PANTHER" id="PTHR18934:SF237">
    <property type="entry name" value="ATP-DEPENDENT DNA_RNA HELICASE DHX36"/>
    <property type="match status" value="1"/>
</dbReference>
<dbReference type="InterPro" id="IPR007502">
    <property type="entry name" value="Helicase-assoc_dom"/>
</dbReference>
<dbReference type="Gene3D" id="3.10.110.10">
    <property type="entry name" value="Ubiquitin Conjugating Enzyme"/>
    <property type="match status" value="1"/>
</dbReference>
<keyword evidence="1" id="KW-0547">Nucleotide-binding</keyword>
<dbReference type="Gene3D" id="3.40.50.300">
    <property type="entry name" value="P-loop containing nucleotide triphosphate hydrolases"/>
    <property type="match status" value="2"/>
</dbReference>
<dbReference type="GO" id="GO:0005634">
    <property type="term" value="C:nucleus"/>
    <property type="evidence" value="ECO:0007669"/>
    <property type="project" value="TreeGrafter"/>
</dbReference>
<gene>
    <name evidence="9" type="ORF">P43SY_008281</name>
</gene>
<dbReference type="CDD" id="cd18791">
    <property type="entry name" value="SF2_C_RHA"/>
    <property type="match status" value="1"/>
</dbReference>
<feature type="domain" description="Helicase ATP-binding" evidence="7">
    <location>
        <begin position="692"/>
        <end position="859"/>
    </location>
</feature>
<dbReference type="PROSITE" id="PS51194">
    <property type="entry name" value="HELICASE_CTER"/>
    <property type="match status" value="1"/>
</dbReference>
<dbReference type="PROSITE" id="PS51192">
    <property type="entry name" value="HELICASE_ATP_BIND_1"/>
    <property type="match status" value="1"/>
</dbReference>
<dbReference type="InterPro" id="IPR011709">
    <property type="entry name" value="DEAD-box_helicase_OB_fold"/>
</dbReference>
<feature type="compositionally biased region" description="Basic and acidic residues" evidence="5">
    <location>
        <begin position="901"/>
        <end position="914"/>
    </location>
</feature>
<feature type="region of interest" description="Disordered" evidence="5">
    <location>
        <begin position="894"/>
        <end position="914"/>
    </location>
</feature>